<dbReference type="AlphaFoldDB" id="A0A9P4U3S3"/>
<reference evidence="1" key="1">
    <citation type="journal article" date="2020" name="Stud. Mycol.">
        <title>101 Dothideomycetes genomes: a test case for predicting lifestyles and emergence of pathogens.</title>
        <authorList>
            <person name="Haridas S."/>
            <person name="Albert R."/>
            <person name="Binder M."/>
            <person name="Bloem J."/>
            <person name="Labutti K."/>
            <person name="Salamov A."/>
            <person name="Andreopoulos B."/>
            <person name="Baker S."/>
            <person name="Barry K."/>
            <person name="Bills G."/>
            <person name="Bluhm B."/>
            <person name="Cannon C."/>
            <person name="Castanera R."/>
            <person name="Culley D."/>
            <person name="Daum C."/>
            <person name="Ezra D."/>
            <person name="Gonzalez J."/>
            <person name="Henrissat B."/>
            <person name="Kuo A."/>
            <person name="Liang C."/>
            <person name="Lipzen A."/>
            <person name="Lutzoni F."/>
            <person name="Magnuson J."/>
            <person name="Mondo S."/>
            <person name="Nolan M."/>
            <person name="Ohm R."/>
            <person name="Pangilinan J."/>
            <person name="Park H.-J."/>
            <person name="Ramirez L."/>
            <person name="Alfaro M."/>
            <person name="Sun H."/>
            <person name="Tritt A."/>
            <person name="Yoshinaga Y."/>
            <person name="Zwiers L.-H."/>
            <person name="Turgeon B."/>
            <person name="Goodwin S."/>
            <person name="Spatafora J."/>
            <person name="Crous P."/>
            <person name="Grigoriev I."/>
        </authorList>
    </citation>
    <scope>NUCLEOTIDE SEQUENCE</scope>
    <source>
        <strain evidence="1">CBS 130266</strain>
    </source>
</reference>
<gene>
    <name evidence="1" type="ORF">EJ08DRAFT_714933</name>
</gene>
<comment type="caution">
    <text evidence="1">The sequence shown here is derived from an EMBL/GenBank/DDBJ whole genome shotgun (WGS) entry which is preliminary data.</text>
</comment>
<name>A0A9P4U3S3_9PEZI</name>
<keyword evidence="2" id="KW-1185">Reference proteome</keyword>
<dbReference type="Proteomes" id="UP000800235">
    <property type="component" value="Unassembled WGS sequence"/>
</dbReference>
<evidence type="ECO:0000313" key="2">
    <source>
        <dbReference type="Proteomes" id="UP000800235"/>
    </source>
</evidence>
<sequence length="291" mass="33119">MENDLGLTTLFDDLAYKDVHGAAGFWPTTTRHCKCDPQCDYITPIHNITACTRNTPRPIPHPGQPRKEYFDILALPQELRDVIYQYSLDLRVRIGRYGFRQFMYCSPEYTATLFTNHQIHEESKMMLKGMMIAKFNQGHSLLLLGTTTKEYLDCYGKALRNATHVVVKDWINEGRRSLRARGWGGADISALAWIVEFLVSHQKLARLCMDFESLGQYEVGLQRKIFDVLSPMAKITAGEEVDLFAPNKIGADHAEDDYWRILQGTVLENGEVRDMETGLVHSVESVGKKTA</sequence>
<proteinExistence type="predicted"/>
<organism evidence="1 2">
    <name type="scientific">Tothia fuscella</name>
    <dbReference type="NCBI Taxonomy" id="1048955"/>
    <lineage>
        <taxon>Eukaryota</taxon>
        <taxon>Fungi</taxon>
        <taxon>Dikarya</taxon>
        <taxon>Ascomycota</taxon>
        <taxon>Pezizomycotina</taxon>
        <taxon>Dothideomycetes</taxon>
        <taxon>Pleosporomycetidae</taxon>
        <taxon>Venturiales</taxon>
        <taxon>Cylindrosympodiaceae</taxon>
        <taxon>Tothia</taxon>
    </lineage>
</organism>
<protein>
    <submittedName>
        <fullName evidence="1">Uncharacterized protein</fullName>
    </submittedName>
</protein>
<evidence type="ECO:0000313" key="1">
    <source>
        <dbReference type="EMBL" id="KAF2436250.1"/>
    </source>
</evidence>
<dbReference type="EMBL" id="MU007011">
    <property type="protein sequence ID" value="KAF2436250.1"/>
    <property type="molecule type" value="Genomic_DNA"/>
</dbReference>
<accession>A0A9P4U3S3</accession>